<dbReference type="InterPro" id="IPR052020">
    <property type="entry name" value="Cyclic_di-GMP/3'3'-cGAMP_PDE"/>
</dbReference>
<comment type="caution">
    <text evidence="3">The sequence shown here is derived from an EMBL/GenBank/DDBJ whole genome shotgun (WGS) entry which is preliminary data.</text>
</comment>
<dbReference type="STRING" id="665126.ABB55_11810"/>
<dbReference type="AlphaFoldDB" id="A0A0P6VWU2"/>
<reference evidence="3 4" key="1">
    <citation type="submission" date="2015-09" db="EMBL/GenBank/DDBJ databases">
        <authorList>
            <person name="Jackson K.R."/>
            <person name="Lunt B.L."/>
            <person name="Fisher J.N.B."/>
            <person name="Gardner A.V."/>
            <person name="Bailey M.E."/>
            <person name="Deus L.M."/>
            <person name="Earl A.S."/>
            <person name="Gibby P.D."/>
            <person name="Hartmann K.A."/>
            <person name="Liu J.E."/>
            <person name="Manci A.M."/>
            <person name="Nielsen D.A."/>
            <person name="Solomon M.B."/>
            <person name="Breakwell D.P."/>
            <person name="Burnett S.H."/>
            <person name="Grose J.H."/>
        </authorList>
    </citation>
    <scope>NUCLEOTIDE SEQUENCE [LARGE SCALE GENOMIC DNA]</scope>
    <source>
        <strain evidence="3 4">16</strain>
    </source>
</reference>
<organism evidence="3 4">
    <name type="scientific">Prosthecodimorpha hirschii</name>
    <dbReference type="NCBI Taxonomy" id="665126"/>
    <lineage>
        <taxon>Bacteria</taxon>
        <taxon>Pseudomonadati</taxon>
        <taxon>Pseudomonadota</taxon>
        <taxon>Alphaproteobacteria</taxon>
        <taxon>Hyphomicrobiales</taxon>
        <taxon>Ancalomicrobiaceae</taxon>
        <taxon>Prosthecodimorpha</taxon>
    </lineage>
</organism>
<protein>
    <submittedName>
        <fullName evidence="3">Metal-dependent phosphohydrolase</fullName>
    </submittedName>
</protein>
<accession>A0A0P6VWU2</accession>
<reference evidence="3 4" key="2">
    <citation type="submission" date="2015-10" db="EMBL/GenBank/DDBJ databases">
        <title>Draft Genome Sequence of Prosthecomicrobium hirschii ATCC 27832.</title>
        <authorList>
            <person name="Daniel J."/>
            <person name="Givan S.A."/>
            <person name="Brun Y.V."/>
            <person name="Brown P.J."/>
        </authorList>
    </citation>
    <scope>NUCLEOTIDE SEQUENCE [LARGE SCALE GENOMIC DNA]</scope>
    <source>
        <strain evidence="3 4">16</strain>
    </source>
</reference>
<dbReference type="EMBL" id="LJYW01000001">
    <property type="protein sequence ID" value="KPL55843.1"/>
    <property type="molecule type" value="Genomic_DNA"/>
</dbReference>
<evidence type="ECO:0000313" key="3">
    <source>
        <dbReference type="EMBL" id="KPL55843.1"/>
    </source>
</evidence>
<dbReference type="Proteomes" id="UP000048984">
    <property type="component" value="Unassembled WGS sequence"/>
</dbReference>
<gene>
    <name evidence="3" type="ORF">ABB55_11810</name>
</gene>
<name>A0A0P6VWU2_9HYPH</name>
<evidence type="ECO:0000259" key="2">
    <source>
        <dbReference type="PROSITE" id="PS51832"/>
    </source>
</evidence>
<dbReference type="GO" id="GO:0004112">
    <property type="term" value="F:cyclic-nucleotide phosphodiesterase activity"/>
    <property type="evidence" value="ECO:0007669"/>
    <property type="project" value="UniProtKB-ARBA"/>
</dbReference>
<dbReference type="PROSITE" id="PS51832">
    <property type="entry name" value="HD_GYP"/>
    <property type="match status" value="1"/>
</dbReference>
<keyword evidence="1 3" id="KW-0378">Hydrolase</keyword>
<dbReference type="Gene3D" id="1.10.3210.10">
    <property type="entry name" value="Hypothetical protein af1432"/>
    <property type="match status" value="3"/>
</dbReference>
<dbReference type="SUPFAM" id="SSF109604">
    <property type="entry name" value="HD-domain/PDEase-like"/>
    <property type="match status" value="2"/>
</dbReference>
<evidence type="ECO:0000256" key="1">
    <source>
        <dbReference type="ARBA" id="ARBA00022801"/>
    </source>
</evidence>
<sequence length="454" mass="49659">MPDRAQNIPLAALLGALSYALDLTEGQPVGHCVRATWIGMQVGRRMGLNQDQLWELYYTILLKDLGCSSNAARICELYLSDDLAFKRDAKTMGSSLPKVLGFILSHTGRRSALGDRLRALLNIMREGESIVDDLIQTRCHRGAAIARNLRFPTGVSEGVHSLDEHWDGQGRPDRLAGTAIPINARIALLAQVADVFHSAAGREAALTEVRARKGSWLDPEAVACFEAVAADAAFWATLASDGIADVVFALAPARSTITVDEDYLDDIARAFAQIVDSKSPFTSGHSERVALYADMVAGEMGYPPARRRWLRRAALLHDIGKLGVSNAILDKNGKLDDEEWRLMRRHAALSEEILSRVPVFCAMARIGGAHHERLDGRGYPRGLRGDEIEEETRIVSVADVFDALTADRPYRAAMPVEKAFEIMRADVGTAFDPVCFAALERVIEASEGRLAMVA</sequence>
<proteinExistence type="predicted"/>
<dbReference type="InterPro" id="IPR037522">
    <property type="entry name" value="HD_GYP_dom"/>
</dbReference>
<dbReference type="PANTHER" id="PTHR45228">
    <property type="entry name" value="CYCLIC DI-GMP PHOSPHODIESTERASE TM_0186-RELATED"/>
    <property type="match status" value="1"/>
</dbReference>
<dbReference type="SMART" id="SM00471">
    <property type="entry name" value="HDc"/>
    <property type="match status" value="1"/>
</dbReference>
<dbReference type="FunFam" id="1.10.3210.10:FF:000018">
    <property type="entry name" value="Two-component system response regulator"/>
    <property type="match status" value="1"/>
</dbReference>
<dbReference type="InterPro" id="IPR003607">
    <property type="entry name" value="HD/PDEase_dom"/>
</dbReference>
<dbReference type="GO" id="GO:0009214">
    <property type="term" value="P:cyclic nucleotide catabolic process"/>
    <property type="evidence" value="ECO:0007669"/>
    <property type="project" value="UniProtKB-ARBA"/>
</dbReference>
<keyword evidence="4" id="KW-1185">Reference proteome</keyword>
<dbReference type="CDD" id="cd00077">
    <property type="entry name" value="HDc"/>
    <property type="match status" value="1"/>
</dbReference>
<evidence type="ECO:0000313" key="4">
    <source>
        <dbReference type="Proteomes" id="UP000048984"/>
    </source>
</evidence>
<feature type="domain" description="HD-GYP" evidence="2">
    <location>
        <begin position="260"/>
        <end position="454"/>
    </location>
</feature>
<dbReference type="Pfam" id="PF13487">
    <property type="entry name" value="HD_5"/>
    <property type="match status" value="2"/>
</dbReference>
<dbReference type="PANTHER" id="PTHR45228:SF5">
    <property type="entry name" value="CYCLIC DI-GMP PHOSPHODIESTERASE VC_1348-RELATED"/>
    <property type="match status" value="1"/>
</dbReference>